<accession>A0A1M7RGA1</accession>
<name>A0A1M7RGA1_9ACTN</name>
<dbReference type="GO" id="GO:0004177">
    <property type="term" value="F:aminopeptidase activity"/>
    <property type="evidence" value="ECO:0007669"/>
    <property type="project" value="UniProtKB-EC"/>
</dbReference>
<dbReference type="PANTHER" id="PTHR43798">
    <property type="entry name" value="MONOACYLGLYCEROL LIPASE"/>
    <property type="match status" value="1"/>
</dbReference>
<dbReference type="RefSeq" id="WP_084741929.1">
    <property type="nucleotide sequence ID" value="NZ_FRCS01000011.1"/>
</dbReference>
<organism evidence="4 5">
    <name type="scientific">Cryptosporangium aurantiacum</name>
    <dbReference type="NCBI Taxonomy" id="134849"/>
    <lineage>
        <taxon>Bacteria</taxon>
        <taxon>Bacillati</taxon>
        <taxon>Actinomycetota</taxon>
        <taxon>Actinomycetes</taxon>
        <taxon>Cryptosporangiales</taxon>
        <taxon>Cryptosporangiaceae</taxon>
        <taxon>Cryptosporangium</taxon>
    </lineage>
</organism>
<protein>
    <submittedName>
        <fullName evidence="4">Pimeloyl-ACP methyl ester carboxylesterase</fullName>
    </submittedName>
</protein>
<dbReference type="SUPFAM" id="SSF53474">
    <property type="entry name" value="alpha/beta-Hydrolases"/>
    <property type="match status" value="1"/>
</dbReference>
<reference evidence="4 5" key="1">
    <citation type="submission" date="2016-11" db="EMBL/GenBank/DDBJ databases">
        <authorList>
            <person name="Jaros S."/>
            <person name="Januszkiewicz K."/>
            <person name="Wedrychowicz H."/>
        </authorList>
    </citation>
    <scope>NUCLEOTIDE SEQUENCE [LARGE SCALE GENOMIC DNA]</scope>
    <source>
        <strain evidence="4 5">DSM 46144</strain>
    </source>
</reference>
<evidence type="ECO:0000313" key="5">
    <source>
        <dbReference type="Proteomes" id="UP000184440"/>
    </source>
</evidence>
<dbReference type="GO" id="GO:0006508">
    <property type="term" value="P:proteolysis"/>
    <property type="evidence" value="ECO:0007669"/>
    <property type="project" value="InterPro"/>
</dbReference>
<dbReference type="Gene3D" id="3.40.50.1820">
    <property type="entry name" value="alpha/beta hydrolase"/>
    <property type="match status" value="1"/>
</dbReference>
<dbReference type="EMBL" id="FRCS01000011">
    <property type="protein sequence ID" value="SHN45313.1"/>
    <property type="molecule type" value="Genomic_DNA"/>
</dbReference>
<keyword evidence="5" id="KW-1185">Reference proteome</keyword>
<proteinExistence type="inferred from homology"/>
<evidence type="ECO:0000259" key="3">
    <source>
        <dbReference type="Pfam" id="PF00561"/>
    </source>
</evidence>
<dbReference type="InterPro" id="IPR050266">
    <property type="entry name" value="AB_hydrolase_sf"/>
</dbReference>
<evidence type="ECO:0000256" key="2">
    <source>
        <dbReference type="ARBA" id="ARBA00022801"/>
    </source>
</evidence>
<dbReference type="InterPro" id="IPR029058">
    <property type="entry name" value="AB_hydrolase_fold"/>
</dbReference>
<sequence length="288" mass="31247">MTTRTVEVNGIAQRYHVHGQGAAVLVAVPGGPGVSWDSLRMPEVERATTVVYVEPLGTGESGRLPTHPNGYTRAVYAAALDRVLDDVGEERVYLLGHSYGGFVAQYYAAHHPERLAGVVLYESAPVTGAEHQAEAARQVGEFARRNDGNPELPAVLEAIGSVGSITDDEQLTRTLRGLLPAYFAHYWEREQELAPYRDNTSVTYISGLDADGNPDTVQDRELLAGLTVPTLVIGGRYDVICGERWAREIHDLVPGSRLVILEESGHLGHVEEPERFAAAIAELVASTK</sequence>
<comment type="similarity">
    <text evidence="1">Belongs to the peptidase S33 family.</text>
</comment>
<dbReference type="STRING" id="134849.SAMN05443668_111248"/>
<dbReference type="OrthoDB" id="5902829at2"/>
<dbReference type="PANTHER" id="PTHR43798:SF33">
    <property type="entry name" value="HYDROLASE, PUTATIVE (AFU_ORTHOLOGUE AFUA_2G14860)-RELATED"/>
    <property type="match status" value="1"/>
</dbReference>
<dbReference type="InterPro" id="IPR000073">
    <property type="entry name" value="AB_hydrolase_1"/>
</dbReference>
<gene>
    <name evidence="4" type="ORF">SAMN05443668_111248</name>
</gene>
<evidence type="ECO:0000313" key="4">
    <source>
        <dbReference type="EMBL" id="SHN45313.1"/>
    </source>
</evidence>
<dbReference type="InterPro" id="IPR002410">
    <property type="entry name" value="Peptidase_S33"/>
</dbReference>
<evidence type="ECO:0000256" key="1">
    <source>
        <dbReference type="ARBA" id="ARBA00010088"/>
    </source>
</evidence>
<dbReference type="Proteomes" id="UP000184440">
    <property type="component" value="Unassembled WGS sequence"/>
</dbReference>
<dbReference type="AlphaFoldDB" id="A0A1M7RGA1"/>
<feature type="domain" description="AB hydrolase-1" evidence="3">
    <location>
        <begin position="24"/>
        <end position="273"/>
    </location>
</feature>
<dbReference type="Pfam" id="PF00561">
    <property type="entry name" value="Abhydrolase_1"/>
    <property type="match status" value="1"/>
</dbReference>
<dbReference type="GO" id="GO:0016020">
    <property type="term" value="C:membrane"/>
    <property type="evidence" value="ECO:0007669"/>
    <property type="project" value="TreeGrafter"/>
</dbReference>
<dbReference type="PRINTS" id="PR00793">
    <property type="entry name" value="PROAMNOPTASE"/>
</dbReference>
<keyword evidence="2" id="KW-0378">Hydrolase</keyword>